<dbReference type="InterPro" id="IPR036689">
    <property type="entry name" value="ESAT-6-like_sf"/>
</dbReference>
<feature type="transmembrane region" description="Helical" evidence="2">
    <location>
        <begin position="12"/>
        <end position="34"/>
    </location>
</feature>
<feature type="region of interest" description="Disordered" evidence="1">
    <location>
        <begin position="92"/>
        <end position="132"/>
    </location>
</feature>
<evidence type="ECO:0000256" key="1">
    <source>
        <dbReference type="SAM" id="MobiDB-lite"/>
    </source>
</evidence>
<evidence type="ECO:0000256" key="2">
    <source>
        <dbReference type="SAM" id="Phobius"/>
    </source>
</evidence>
<dbReference type="SUPFAM" id="SSF140453">
    <property type="entry name" value="EsxAB dimer-like"/>
    <property type="match status" value="1"/>
</dbReference>
<keyword evidence="2" id="KW-0812">Transmembrane</keyword>
<keyword evidence="4" id="KW-1185">Reference proteome</keyword>
<sequence>MSFLGAAKVAYYEAMGAAIVIPTAWPVVAIIYLAESDPQALWSAAQGCFDTADEIDKAHREAQQLIDGLSAESWTGDDRDAFQSRMTDYMDQLNFHEDRPRPRTGDRARLRPHDQRHPPVRRAETAGRGARR</sequence>
<dbReference type="RefSeq" id="WP_345433078.1">
    <property type="nucleotide sequence ID" value="NZ_BAABHK010000006.1"/>
</dbReference>
<reference evidence="4" key="1">
    <citation type="journal article" date="2019" name="Int. J. Syst. Evol. Microbiol.">
        <title>The Global Catalogue of Microorganisms (GCM) 10K type strain sequencing project: providing services to taxonomists for standard genome sequencing and annotation.</title>
        <authorList>
            <consortium name="The Broad Institute Genomics Platform"/>
            <consortium name="The Broad Institute Genome Sequencing Center for Infectious Disease"/>
            <person name="Wu L."/>
            <person name="Ma J."/>
        </authorList>
    </citation>
    <scope>NUCLEOTIDE SEQUENCE [LARGE SCALE GENOMIC DNA]</scope>
    <source>
        <strain evidence="4">JCM 17939</strain>
    </source>
</reference>
<comment type="caution">
    <text evidence="3">The sequence shown here is derived from an EMBL/GenBank/DDBJ whole genome shotgun (WGS) entry which is preliminary data.</text>
</comment>
<dbReference type="Gene3D" id="1.10.287.1060">
    <property type="entry name" value="ESAT-6-like"/>
    <property type="match status" value="1"/>
</dbReference>
<dbReference type="EMBL" id="BAABHK010000006">
    <property type="protein sequence ID" value="GAA4628820.1"/>
    <property type="molecule type" value="Genomic_DNA"/>
</dbReference>
<organism evidence="3 4">
    <name type="scientific">Actinoallomurus vinaceus</name>
    <dbReference type="NCBI Taxonomy" id="1080074"/>
    <lineage>
        <taxon>Bacteria</taxon>
        <taxon>Bacillati</taxon>
        <taxon>Actinomycetota</taxon>
        <taxon>Actinomycetes</taxon>
        <taxon>Streptosporangiales</taxon>
        <taxon>Thermomonosporaceae</taxon>
        <taxon>Actinoallomurus</taxon>
    </lineage>
</organism>
<dbReference type="Proteomes" id="UP001501442">
    <property type="component" value="Unassembled WGS sequence"/>
</dbReference>
<evidence type="ECO:0000313" key="3">
    <source>
        <dbReference type="EMBL" id="GAA4628820.1"/>
    </source>
</evidence>
<name>A0ABP8UDY6_9ACTN</name>
<feature type="compositionally biased region" description="Basic and acidic residues" evidence="1">
    <location>
        <begin position="94"/>
        <end position="125"/>
    </location>
</feature>
<proteinExistence type="predicted"/>
<protein>
    <submittedName>
        <fullName evidence="3">Uncharacterized protein</fullName>
    </submittedName>
</protein>
<evidence type="ECO:0000313" key="4">
    <source>
        <dbReference type="Proteomes" id="UP001501442"/>
    </source>
</evidence>
<accession>A0ABP8UDY6</accession>
<keyword evidence="2" id="KW-0472">Membrane</keyword>
<gene>
    <name evidence="3" type="ORF">GCM10023196_046780</name>
</gene>
<keyword evidence="2" id="KW-1133">Transmembrane helix</keyword>